<dbReference type="EMBL" id="JAALDL010000001">
    <property type="protein sequence ID" value="NGN96401.1"/>
    <property type="molecule type" value="Genomic_DNA"/>
</dbReference>
<organism evidence="1 2">
    <name type="scientific">Grimontia sedimenti</name>
    <dbReference type="NCBI Taxonomy" id="2711294"/>
    <lineage>
        <taxon>Bacteria</taxon>
        <taxon>Pseudomonadati</taxon>
        <taxon>Pseudomonadota</taxon>
        <taxon>Gammaproteobacteria</taxon>
        <taxon>Vibrionales</taxon>
        <taxon>Vibrionaceae</taxon>
        <taxon>Grimontia</taxon>
    </lineage>
</organism>
<dbReference type="RefSeq" id="WP_165011511.1">
    <property type="nucleotide sequence ID" value="NZ_JAALDL010000001.1"/>
</dbReference>
<evidence type="ECO:0000313" key="1">
    <source>
        <dbReference type="EMBL" id="NGN96401.1"/>
    </source>
</evidence>
<accession>A0A6M1RDK1</accession>
<comment type="caution">
    <text evidence="1">The sequence shown here is derived from an EMBL/GenBank/DDBJ whole genome shotgun (WGS) entry which is preliminary data.</text>
</comment>
<dbReference type="AlphaFoldDB" id="A0A6M1RDK1"/>
<keyword evidence="2" id="KW-1185">Reference proteome</keyword>
<gene>
    <name evidence="1" type="ORF">G5S52_01645</name>
</gene>
<protein>
    <submittedName>
        <fullName evidence="1">Uncharacterized protein</fullName>
    </submittedName>
</protein>
<evidence type="ECO:0000313" key="2">
    <source>
        <dbReference type="Proteomes" id="UP000473008"/>
    </source>
</evidence>
<name>A0A6M1RDK1_9GAMM</name>
<sequence length="170" mass="18599">MSESTVLSHFHKKQAWMASHVESAQFPTAESKEGLRLYKTAEAEPASTEKSSGGTAEGFTFYEVDCHPLMVRYAKTLAQKWPESERETIMEFLSQLSLTDLPTPDGMHVELYVAMQEGTPVATGMLFSSEESDGKVIGIYDVYGLTTDASTAIKQHLISLAGNGNLVVSE</sequence>
<dbReference type="Proteomes" id="UP000473008">
    <property type="component" value="Unassembled WGS sequence"/>
</dbReference>
<proteinExistence type="predicted"/>
<reference evidence="1 2" key="1">
    <citation type="submission" date="2020-02" db="EMBL/GenBank/DDBJ databases">
        <title>The draft genome of Grimontia sedimenta sp. nov., isolated from benthic sediments near coral reefs south of Kuwait.</title>
        <authorList>
            <person name="Mahmoud H.M."/>
            <person name="Jose L."/>
            <person name="Eapen S."/>
        </authorList>
    </citation>
    <scope>NUCLEOTIDE SEQUENCE [LARGE SCALE GENOMIC DNA]</scope>
    <source>
        <strain evidence="1 2">S25</strain>
    </source>
</reference>